<gene>
    <name evidence="3" type="ORF">F511_28014</name>
</gene>
<name>A0A2Z7BK60_9LAMI</name>
<dbReference type="Proteomes" id="UP000250235">
    <property type="component" value="Unassembled WGS sequence"/>
</dbReference>
<sequence length="589" mass="66884">MYFHLPPAGRDDSYRTCQYINQSSSKRAKLLMWGRYEGTTRIHITRNVVRSGCYICCAPRSRGAMSGQQDALSNCYFKPLINFDRMANMSSRSGFEESFRVPERRNSDKVSTRSRAVLTVSQPFPTETRHREDEIPSSIDLNRARLLRIDHEEAQLAAHGCTWYEIKATTLRESDIPVIKVKTGISELYEVTVPRVEARAHHPHTGFHTFYVNQIDRGLRFPIPKFISSLCDHLEVSPSQLTLNSFSSLLSLGISLKFYRVPISTYTLMQLIQIKRLGPGKFYISNKKELGFIGGNPSSHKGWMSRYFFIKRISSRENPWDCNMSWRDNAHTLSPSIPEQRPGLTKFLEGGERRKKRRPEEKTKEPAHATVSKGSTSEPWGTADKAPEQQFTEAPYVLLDTSAISFVANPSGSISLDFVRRLVPDQDFDLGLRLVEQVKICLQLVVESLVSNACDWTSHDWVDQTMSYQLIQTTSFAMHPRLIEYNAVALDWMYCIFLLVILSQRASADLAFLLVLCKSKTPSFLLNQAMSFCNPNLAKHAIHQVLAPAGHCHRKILLLILYNDVAFFTVTFAGVSFLINIAHQLSTAS</sequence>
<accession>A0A2Z7BK60</accession>
<feature type="region of interest" description="Disordered" evidence="1">
    <location>
        <begin position="332"/>
        <end position="384"/>
    </location>
</feature>
<keyword evidence="2" id="KW-0472">Membrane</keyword>
<evidence type="ECO:0000313" key="4">
    <source>
        <dbReference type="Proteomes" id="UP000250235"/>
    </source>
</evidence>
<keyword evidence="2" id="KW-0812">Transmembrane</keyword>
<evidence type="ECO:0000313" key="3">
    <source>
        <dbReference type="EMBL" id="KZV34467.1"/>
    </source>
</evidence>
<keyword evidence="2" id="KW-1133">Transmembrane helix</keyword>
<organism evidence="3 4">
    <name type="scientific">Dorcoceras hygrometricum</name>
    <dbReference type="NCBI Taxonomy" id="472368"/>
    <lineage>
        <taxon>Eukaryota</taxon>
        <taxon>Viridiplantae</taxon>
        <taxon>Streptophyta</taxon>
        <taxon>Embryophyta</taxon>
        <taxon>Tracheophyta</taxon>
        <taxon>Spermatophyta</taxon>
        <taxon>Magnoliopsida</taxon>
        <taxon>eudicotyledons</taxon>
        <taxon>Gunneridae</taxon>
        <taxon>Pentapetalae</taxon>
        <taxon>asterids</taxon>
        <taxon>lamiids</taxon>
        <taxon>Lamiales</taxon>
        <taxon>Gesneriaceae</taxon>
        <taxon>Didymocarpoideae</taxon>
        <taxon>Trichosporeae</taxon>
        <taxon>Loxocarpinae</taxon>
        <taxon>Dorcoceras</taxon>
    </lineage>
</organism>
<proteinExistence type="predicted"/>
<protein>
    <submittedName>
        <fullName evidence="3">Uncharacterized protein</fullName>
    </submittedName>
</protein>
<feature type="compositionally biased region" description="Basic and acidic residues" evidence="1">
    <location>
        <begin position="358"/>
        <end position="367"/>
    </location>
</feature>
<evidence type="ECO:0000256" key="1">
    <source>
        <dbReference type="SAM" id="MobiDB-lite"/>
    </source>
</evidence>
<reference evidence="3 4" key="1">
    <citation type="journal article" date="2015" name="Proc. Natl. Acad. Sci. U.S.A.">
        <title>The resurrection genome of Boea hygrometrica: A blueprint for survival of dehydration.</title>
        <authorList>
            <person name="Xiao L."/>
            <person name="Yang G."/>
            <person name="Zhang L."/>
            <person name="Yang X."/>
            <person name="Zhao S."/>
            <person name="Ji Z."/>
            <person name="Zhou Q."/>
            <person name="Hu M."/>
            <person name="Wang Y."/>
            <person name="Chen M."/>
            <person name="Xu Y."/>
            <person name="Jin H."/>
            <person name="Xiao X."/>
            <person name="Hu G."/>
            <person name="Bao F."/>
            <person name="Hu Y."/>
            <person name="Wan P."/>
            <person name="Li L."/>
            <person name="Deng X."/>
            <person name="Kuang T."/>
            <person name="Xiang C."/>
            <person name="Zhu J.K."/>
            <person name="Oliver M.J."/>
            <person name="He Y."/>
        </authorList>
    </citation>
    <scope>NUCLEOTIDE SEQUENCE [LARGE SCALE GENOMIC DNA]</scope>
    <source>
        <strain evidence="4">cv. XS01</strain>
    </source>
</reference>
<keyword evidence="4" id="KW-1185">Reference proteome</keyword>
<dbReference type="EMBL" id="KV005056">
    <property type="protein sequence ID" value="KZV34467.1"/>
    <property type="molecule type" value="Genomic_DNA"/>
</dbReference>
<feature type="transmembrane region" description="Helical" evidence="2">
    <location>
        <begin position="556"/>
        <end position="579"/>
    </location>
</feature>
<evidence type="ECO:0000256" key="2">
    <source>
        <dbReference type="SAM" id="Phobius"/>
    </source>
</evidence>
<dbReference type="AlphaFoldDB" id="A0A2Z7BK60"/>